<organism evidence="2 3">
    <name type="scientific">Thioalkalivibrio denitrificans</name>
    <dbReference type="NCBI Taxonomy" id="108003"/>
    <lineage>
        <taxon>Bacteria</taxon>
        <taxon>Pseudomonadati</taxon>
        <taxon>Pseudomonadota</taxon>
        <taxon>Gammaproteobacteria</taxon>
        <taxon>Chromatiales</taxon>
        <taxon>Ectothiorhodospiraceae</taxon>
        <taxon>Thioalkalivibrio</taxon>
    </lineage>
</organism>
<dbReference type="EMBL" id="MVBK01000091">
    <property type="protein sequence ID" value="OOG22795.1"/>
    <property type="molecule type" value="Genomic_DNA"/>
</dbReference>
<comment type="caution">
    <text evidence="2">The sequence shown here is derived from an EMBL/GenBank/DDBJ whole genome shotgun (WGS) entry which is preliminary data.</text>
</comment>
<gene>
    <name evidence="2" type="ORF">B1C78_14065</name>
</gene>
<evidence type="ECO:0008006" key="4">
    <source>
        <dbReference type="Google" id="ProtNLM"/>
    </source>
</evidence>
<accession>A0A1V3NCN1</accession>
<dbReference type="Proteomes" id="UP000189462">
    <property type="component" value="Unassembled WGS sequence"/>
</dbReference>
<dbReference type="Pfam" id="PF11249">
    <property type="entry name" value="DUF3047"/>
    <property type="match status" value="1"/>
</dbReference>
<sequence>MTMGVGVWHMTGPRIAVSALLLMTAGAQAGEGPVFAPEDIADWENRAFVRETRYTLVEKDGRSAVQAECRSSASGLFFEEPIDLSATPVMEWSWRIETTYGDIDETTRAGDDYPARVYVISDGGLTRWRTRALNYVWASAKPEGADWRNAYAAQNRMLAVRSGDEDAGRWVTQRRNVVEDFRDLHDRDITRIDAVAIMTDCDDTRSEARAWYGEIRFLPE</sequence>
<dbReference type="OrthoDB" id="9775969at2"/>
<protein>
    <recommendedName>
        <fullName evidence="4">DUF3047 domain-containing protein</fullName>
    </recommendedName>
</protein>
<dbReference type="InterPro" id="IPR021409">
    <property type="entry name" value="DUF3047"/>
</dbReference>
<feature type="signal peptide" evidence="1">
    <location>
        <begin position="1"/>
        <end position="29"/>
    </location>
</feature>
<evidence type="ECO:0000256" key="1">
    <source>
        <dbReference type="SAM" id="SignalP"/>
    </source>
</evidence>
<evidence type="ECO:0000313" key="3">
    <source>
        <dbReference type="Proteomes" id="UP000189462"/>
    </source>
</evidence>
<evidence type="ECO:0000313" key="2">
    <source>
        <dbReference type="EMBL" id="OOG22795.1"/>
    </source>
</evidence>
<name>A0A1V3NCN1_9GAMM</name>
<dbReference type="AlphaFoldDB" id="A0A1V3NCN1"/>
<keyword evidence="1" id="KW-0732">Signal</keyword>
<reference evidence="2 3" key="1">
    <citation type="submission" date="2017-02" db="EMBL/GenBank/DDBJ databases">
        <title>Genomic diversity within the haloalkaliphilic genus Thioalkalivibrio.</title>
        <authorList>
            <person name="Ahn A.-C."/>
            <person name="Meier-Kolthoff J."/>
            <person name="Overmars L."/>
            <person name="Richter M."/>
            <person name="Woyke T."/>
            <person name="Sorokin D.Y."/>
            <person name="Muyzer G."/>
        </authorList>
    </citation>
    <scope>NUCLEOTIDE SEQUENCE [LARGE SCALE GENOMIC DNA]</scope>
    <source>
        <strain evidence="2 3">ALJD</strain>
    </source>
</reference>
<feature type="chain" id="PRO_5013138575" description="DUF3047 domain-containing protein" evidence="1">
    <location>
        <begin position="30"/>
        <end position="220"/>
    </location>
</feature>
<proteinExistence type="predicted"/>
<keyword evidence="3" id="KW-1185">Reference proteome</keyword>